<dbReference type="InterPro" id="IPR003615">
    <property type="entry name" value="HNH_nuc"/>
</dbReference>
<keyword evidence="3" id="KW-1185">Reference proteome</keyword>
<accession>A0ABW9JEE5</accession>
<reference evidence="2 3" key="1">
    <citation type="submission" date="2024-12" db="EMBL/GenBank/DDBJ databases">
        <authorList>
            <person name="Hu S."/>
        </authorList>
    </citation>
    <scope>NUCLEOTIDE SEQUENCE [LARGE SCALE GENOMIC DNA]</scope>
    <source>
        <strain evidence="2 3">P-25</strain>
    </source>
</reference>
<keyword evidence="2" id="KW-0378">Hydrolase</keyword>
<dbReference type="EMBL" id="SRMP02000002">
    <property type="protein sequence ID" value="MFN0290346.1"/>
    <property type="molecule type" value="Genomic_DNA"/>
</dbReference>
<evidence type="ECO:0000313" key="3">
    <source>
        <dbReference type="Proteomes" id="UP001517367"/>
    </source>
</evidence>
<comment type="caution">
    <text evidence="2">The sequence shown here is derived from an EMBL/GenBank/DDBJ whole genome shotgun (WGS) entry which is preliminary data.</text>
</comment>
<dbReference type="Proteomes" id="UP001517367">
    <property type="component" value="Unassembled WGS sequence"/>
</dbReference>
<dbReference type="InterPro" id="IPR011396">
    <property type="entry name" value="PT_DNA_restrict"/>
</dbReference>
<feature type="domain" description="HNH nuclease" evidence="1">
    <location>
        <begin position="210"/>
        <end position="264"/>
    </location>
</feature>
<keyword evidence="2" id="KW-0255">Endonuclease</keyword>
<dbReference type="PIRSF" id="PIRSF030850">
    <property type="entry name" value="UCP030850"/>
    <property type="match status" value="1"/>
</dbReference>
<protein>
    <submittedName>
        <fullName evidence="2">HNH endonuclease</fullName>
    </submittedName>
</protein>
<sequence length="318" mass="36287">MTTLQKYAKAFAKLKRGGTKYGAAPHKPILLLTLIELIEKGTVTDNRVFVDAQLVGTFKENWLLLVSTAHQEDFTQPFYYLQNERAEGHGYWFLQPLPGCQINAHIKSVTVLASVCEYGYLATDLWLLLNDTVSRTYLKQVLLDAYFAEAKNNLLAAKQKGQGYLNDQTSDLLEEPLAKLKHISKYTEEDVFVRNGLFKRLVPRLYQQQCSFTGMSLSSIYKHSFIDACHIVPFSHSQNDSVTNGIALCPNMHRAFDRGVLSIDENYRIFVSQQVTEDKKHPYALSALIGRKIILPQQQNHYPAQEALQWHRGEVFKN</sequence>
<dbReference type="Pfam" id="PF13391">
    <property type="entry name" value="HNH_2"/>
    <property type="match status" value="1"/>
</dbReference>
<evidence type="ECO:0000313" key="2">
    <source>
        <dbReference type="EMBL" id="MFN0290346.1"/>
    </source>
</evidence>
<gene>
    <name evidence="2" type="ORF">E5L68_003035</name>
</gene>
<evidence type="ECO:0000259" key="1">
    <source>
        <dbReference type="Pfam" id="PF13391"/>
    </source>
</evidence>
<dbReference type="CDD" id="cd00085">
    <property type="entry name" value="HNHc"/>
    <property type="match status" value="1"/>
</dbReference>
<dbReference type="GO" id="GO:0004519">
    <property type="term" value="F:endonuclease activity"/>
    <property type="evidence" value="ECO:0007669"/>
    <property type="project" value="UniProtKB-KW"/>
</dbReference>
<name>A0ABW9JEE5_9SPHI</name>
<proteinExistence type="predicted"/>
<organism evidence="2 3">
    <name type="scientific">Pedobacter helvus</name>
    <dbReference type="NCBI Taxonomy" id="2563444"/>
    <lineage>
        <taxon>Bacteria</taxon>
        <taxon>Pseudomonadati</taxon>
        <taxon>Bacteroidota</taxon>
        <taxon>Sphingobacteriia</taxon>
        <taxon>Sphingobacteriales</taxon>
        <taxon>Sphingobacteriaceae</taxon>
        <taxon>Pedobacter</taxon>
    </lineage>
</organism>
<keyword evidence="2" id="KW-0540">Nuclease</keyword>
<dbReference type="RefSeq" id="WP_138729578.1">
    <property type="nucleotide sequence ID" value="NZ_SRMP02000002.1"/>
</dbReference>